<dbReference type="Proteomes" id="UP000028547">
    <property type="component" value="Unassembled WGS sequence"/>
</dbReference>
<evidence type="ECO:0000313" key="3">
    <source>
        <dbReference type="Proteomes" id="UP000028547"/>
    </source>
</evidence>
<reference evidence="2 3" key="1">
    <citation type="submission" date="2014-07" db="EMBL/GenBank/DDBJ databases">
        <title>Draft Genome Sequence of Gephyronic Acid Producer, Cystobacter violaceus Strain Cb vi76.</title>
        <authorList>
            <person name="Stevens D.C."/>
            <person name="Young J."/>
            <person name="Carmichael R."/>
            <person name="Tan J."/>
            <person name="Taylor R.E."/>
        </authorList>
    </citation>
    <scope>NUCLEOTIDE SEQUENCE [LARGE SCALE GENOMIC DNA]</scope>
    <source>
        <strain evidence="2 3">Cb vi76</strain>
    </source>
</reference>
<organism evidence="2 3">
    <name type="scientific">Archangium violaceum Cb vi76</name>
    <dbReference type="NCBI Taxonomy" id="1406225"/>
    <lineage>
        <taxon>Bacteria</taxon>
        <taxon>Pseudomonadati</taxon>
        <taxon>Myxococcota</taxon>
        <taxon>Myxococcia</taxon>
        <taxon>Myxococcales</taxon>
        <taxon>Cystobacterineae</taxon>
        <taxon>Archangiaceae</taxon>
        <taxon>Archangium</taxon>
    </lineage>
</organism>
<evidence type="ECO:0000313" key="2">
    <source>
        <dbReference type="EMBL" id="KFA94590.1"/>
    </source>
</evidence>
<dbReference type="AlphaFoldDB" id="A0A084T1K5"/>
<accession>A0A084T1K5</accession>
<comment type="caution">
    <text evidence="2">The sequence shown here is derived from an EMBL/GenBank/DDBJ whole genome shotgun (WGS) entry which is preliminary data.</text>
</comment>
<protein>
    <submittedName>
        <fullName evidence="2">Uncharacterized protein</fullName>
    </submittedName>
</protein>
<evidence type="ECO:0000256" key="1">
    <source>
        <dbReference type="SAM" id="MobiDB-lite"/>
    </source>
</evidence>
<gene>
    <name evidence="2" type="ORF">Q664_02130</name>
</gene>
<feature type="region of interest" description="Disordered" evidence="1">
    <location>
        <begin position="33"/>
        <end position="54"/>
    </location>
</feature>
<name>A0A084T1K5_9BACT</name>
<sequence>MAYPEIVGLSSPETLAKVNRLIDEAVLATVPESCRTPHDASPTRQGEGCSDLPDPGKTDVSVAYLVGVVKDGLLSVRLQRIACTNPSLQPDDLVDGLTVNLVTGTVYQVADLFRPGTPWKETMTQAVQEKLSATTKVGANVPISVNRFFLKEGTLVVLRPVSARAFHALDVEVPLKQLQPMLRADFSGSNAGR</sequence>
<dbReference type="EMBL" id="JPMI01000008">
    <property type="protein sequence ID" value="KFA94590.1"/>
    <property type="molecule type" value="Genomic_DNA"/>
</dbReference>
<proteinExistence type="predicted"/>